<name>A0A136J1G7_9PEZI</name>
<dbReference type="AlphaFoldDB" id="A0A136J1G7"/>
<dbReference type="InParanoid" id="A0A136J1G7"/>
<dbReference type="OrthoDB" id="5225585at2759"/>
<dbReference type="Pfam" id="PF07717">
    <property type="entry name" value="OB_NTP_bind"/>
    <property type="match status" value="1"/>
</dbReference>
<evidence type="ECO:0000313" key="3">
    <source>
        <dbReference type="Proteomes" id="UP000070501"/>
    </source>
</evidence>
<sequence>MKSDPPDKMVIYYELVQTTKEYMRSCMPIQAKWLSEVAPHFHKKKDIDEMEEKKMPKARR</sequence>
<reference evidence="3" key="1">
    <citation type="submission" date="2016-02" db="EMBL/GenBank/DDBJ databases">
        <title>Draft genome sequence of Microdochium bolleyi, a fungal endophyte of beachgrass.</title>
        <authorList>
            <consortium name="DOE Joint Genome Institute"/>
            <person name="David A.S."/>
            <person name="May G."/>
            <person name="Haridas S."/>
            <person name="Lim J."/>
            <person name="Wang M."/>
            <person name="Labutti K."/>
            <person name="Lipzen A."/>
            <person name="Barry K."/>
            <person name="Grigoriev I.V."/>
        </authorList>
    </citation>
    <scope>NUCLEOTIDE SEQUENCE [LARGE SCALE GENOMIC DNA]</scope>
    <source>
        <strain evidence="3">J235TASD1</strain>
    </source>
</reference>
<evidence type="ECO:0000313" key="2">
    <source>
        <dbReference type="EMBL" id="KXJ90953.1"/>
    </source>
</evidence>
<dbReference type="EMBL" id="KQ964251">
    <property type="protein sequence ID" value="KXJ90953.1"/>
    <property type="molecule type" value="Genomic_DNA"/>
</dbReference>
<dbReference type="InterPro" id="IPR011709">
    <property type="entry name" value="DEAD-box_helicase_OB_fold"/>
</dbReference>
<evidence type="ECO:0000259" key="1">
    <source>
        <dbReference type="Pfam" id="PF07717"/>
    </source>
</evidence>
<dbReference type="STRING" id="196109.A0A136J1G7"/>
<proteinExistence type="predicted"/>
<keyword evidence="3" id="KW-1185">Reference proteome</keyword>
<protein>
    <recommendedName>
        <fullName evidence="1">DEAD-box helicase OB fold domain-containing protein</fullName>
    </recommendedName>
</protein>
<dbReference type="Proteomes" id="UP000070501">
    <property type="component" value="Unassembled WGS sequence"/>
</dbReference>
<gene>
    <name evidence="2" type="ORF">Micbo1qcDRAFT_163652</name>
</gene>
<organism evidence="2 3">
    <name type="scientific">Microdochium bolleyi</name>
    <dbReference type="NCBI Taxonomy" id="196109"/>
    <lineage>
        <taxon>Eukaryota</taxon>
        <taxon>Fungi</taxon>
        <taxon>Dikarya</taxon>
        <taxon>Ascomycota</taxon>
        <taxon>Pezizomycotina</taxon>
        <taxon>Sordariomycetes</taxon>
        <taxon>Xylariomycetidae</taxon>
        <taxon>Xylariales</taxon>
        <taxon>Microdochiaceae</taxon>
        <taxon>Microdochium</taxon>
    </lineage>
</organism>
<feature type="domain" description="DEAD-box helicase OB fold" evidence="1">
    <location>
        <begin position="4"/>
        <end position="40"/>
    </location>
</feature>
<accession>A0A136J1G7</accession>